<dbReference type="AlphaFoldDB" id="A0AB32XAV3"/>
<keyword evidence="1" id="KW-0812">Transmembrane</keyword>
<dbReference type="EMBL" id="CP002458">
    <property type="protein sequence ID" value="ADV34166.1"/>
    <property type="molecule type" value="Genomic_DNA"/>
</dbReference>
<reference evidence="2 3" key="1">
    <citation type="journal article" date="2011" name="J. Bacteriol.">
        <title>Genome sequence of the repetitive-sequence-rich Mycoplasma fermentans strain M64.</title>
        <authorList>
            <person name="Shu H.W."/>
            <person name="Liu T.T."/>
            <person name="Chang H.Y."/>
            <person name="Liu Y.M."/>
            <person name="Wu K.M."/>
            <person name="Shu H.Y."/>
            <person name="Tsai S.F."/>
            <person name="Hsiao K.J."/>
            <person name="Hu W.S."/>
            <person name="Ng W.V."/>
        </authorList>
    </citation>
    <scope>NUCLEOTIDE SEQUENCE [LARGE SCALE GENOMIC DNA]</scope>
    <source>
        <strain evidence="2 3">M64</strain>
    </source>
</reference>
<proteinExistence type="predicted"/>
<name>A0AB32XAV3_MYCFM</name>
<feature type="transmembrane region" description="Helical" evidence="1">
    <location>
        <begin position="47"/>
        <end position="68"/>
    </location>
</feature>
<sequence>MEDKEKLNETNNNRKNIKKQKRIMQNSKQMNSFLGVFSIINTHFWKAFVGPFFAFGYPIVFVIILGAVFNYEMILGSSITIGPVAVACVSLPTAIFEFKKSTLLKRIGASNIKPLAFLSYTAFYYFFVMVLSAIWTALVALMVFGPQYFNEGKVLFETTFGSQTIAVRTTPMKDLFTRIHWAGYIYSAIVLTLVSIAVGLFIVSVSKSILTIQAIGSSLLIISMFLTGQVLPISQIIGQKVMWYLSYITPFKSPITQNTMAFSGSAYLSSLYDGYNFTAGAAEKIYALNNLQTFLETIAKNTETNIITATQIHSKGSALFPESAQIKAYIDEIAKSIKMIMFNLTDHAINKDDAINLTIRYNSYNIFNATEVYKSINALKTYEGTNLTFDEAVKNSIYEILKKAVNENENDNYIKLLNGMSNQDLCPNIQDYPYKVINGKSIEKVKDLDLNKFIDDYRKEMNESMKQSMLAVKTNEIYNLTMNNIKTNYKNFIDTNKAYVQLSQGGINKDSILEIGSVVENYVNFILPWLWIVVLVGLSQKSFTWNTR</sequence>
<evidence type="ECO:0008006" key="4">
    <source>
        <dbReference type="Google" id="ProtNLM"/>
    </source>
</evidence>
<feature type="transmembrane region" description="Helical" evidence="1">
    <location>
        <begin position="74"/>
        <end position="96"/>
    </location>
</feature>
<feature type="transmembrane region" description="Helical" evidence="1">
    <location>
        <begin position="181"/>
        <end position="203"/>
    </location>
</feature>
<dbReference type="RefSeq" id="WP_013526692.1">
    <property type="nucleotide sequence ID" value="NC_014921.1"/>
</dbReference>
<feature type="transmembrane region" description="Helical" evidence="1">
    <location>
        <begin position="117"/>
        <end position="144"/>
    </location>
</feature>
<feature type="transmembrane region" description="Helical" evidence="1">
    <location>
        <begin position="210"/>
        <end position="231"/>
    </location>
</feature>
<evidence type="ECO:0000313" key="2">
    <source>
        <dbReference type="EMBL" id="ADV34166.1"/>
    </source>
</evidence>
<evidence type="ECO:0000256" key="1">
    <source>
        <dbReference type="SAM" id="Phobius"/>
    </source>
</evidence>
<dbReference type="KEGG" id="mfm:MfeM64YM_0159"/>
<organism evidence="2 3">
    <name type="scientific">Mycoplasmopsis fermentans (strain M64)</name>
    <name type="common">Mycoplasma fermentans</name>
    <dbReference type="NCBI Taxonomy" id="943945"/>
    <lineage>
        <taxon>Bacteria</taxon>
        <taxon>Bacillati</taxon>
        <taxon>Mycoplasmatota</taxon>
        <taxon>Mycoplasmoidales</taxon>
        <taxon>Metamycoplasmataceae</taxon>
        <taxon>Mycoplasmopsis</taxon>
    </lineage>
</organism>
<gene>
    <name evidence="2" type="ordered locus">MfeM64YM_0159</name>
</gene>
<keyword evidence="1" id="KW-0472">Membrane</keyword>
<accession>A0AB32XAV3</accession>
<protein>
    <recommendedName>
        <fullName evidence="4">ABC-2 type transporter domain-containing protein</fullName>
    </recommendedName>
</protein>
<keyword evidence="1" id="KW-1133">Transmembrane helix</keyword>
<dbReference type="Proteomes" id="UP000007473">
    <property type="component" value="Chromosome"/>
</dbReference>
<evidence type="ECO:0000313" key="3">
    <source>
        <dbReference type="Proteomes" id="UP000007473"/>
    </source>
</evidence>